<organism evidence="2 3">
    <name type="scientific">Clytia hemisphaerica</name>
    <dbReference type="NCBI Taxonomy" id="252671"/>
    <lineage>
        <taxon>Eukaryota</taxon>
        <taxon>Metazoa</taxon>
        <taxon>Cnidaria</taxon>
        <taxon>Hydrozoa</taxon>
        <taxon>Hydroidolina</taxon>
        <taxon>Leptothecata</taxon>
        <taxon>Obeliida</taxon>
        <taxon>Clytiidae</taxon>
        <taxon>Clytia</taxon>
    </lineage>
</organism>
<reference evidence="2" key="1">
    <citation type="submission" date="2021-01" db="UniProtKB">
        <authorList>
            <consortium name="EnsemblMetazoa"/>
        </authorList>
    </citation>
    <scope>IDENTIFICATION</scope>
</reference>
<evidence type="ECO:0008006" key="4">
    <source>
        <dbReference type="Google" id="ProtNLM"/>
    </source>
</evidence>
<proteinExistence type="predicted"/>
<dbReference type="Gene3D" id="1.10.150.50">
    <property type="entry name" value="Transcription Factor, Ets-1"/>
    <property type="match status" value="1"/>
</dbReference>
<name>A0A7M5U846_9CNID</name>
<dbReference type="PANTHER" id="PTHR21359:SF1">
    <property type="entry name" value="DUF5577 DOMAIN-CONTAINING PROTEIN"/>
    <property type="match status" value="1"/>
</dbReference>
<protein>
    <recommendedName>
        <fullName evidence="4">SAM domain-containing protein</fullName>
    </recommendedName>
</protein>
<dbReference type="Proteomes" id="UP000594262">
    <property type="component" value="Unplaced"/>
</dbReference>
<feature type="compositionally biased region" description="Low complexity" evidence="1">
    <location>
        <begin position="257"/>
        <end position="268"/>
    </location>
</feature>
<feature type="region of interest" description="Disordered" evidence="1">
    <location>
        <begin position="70"/>
        <end position="314"/>
    </location>
</feature>
<feature type="compositionally biased region" description="Basic and acidic residues" evidence="1">
    <location>
        <begin position="146"/>
        <end position="169"/>
    </location>
</feature>
<evidence type="ECO:0000313" key="3">
    <source>
        <dbReference type="Proteomes" id="UP000594262"/>
    </source>
</evidence>
<dbReference type="InterPro" id="IPR013761">
    <property type="entry name" value="SAM/pointed_sf"/>
</dbReference>
<feature type="compositionally biased region" description="Polar residues" evidence="1">
    <location>
        <begin position="231"/>
        <end position="242"/>
    </location>
</feature>
<dbReference type="PANTHER" id="PTHR21359">
    <property type="entry name" value="DUF5577 DOMAIN-CONTAINING PROTEIN"/>
    <property type="match status" value="1"/>
</dbReference>
<sequence length="314" mass="34507">MGSSKSGWEKFFKEAGIPGKLVSDYANVFCDNRMRLDMLEELNKEVLQELGIKAVGDIIAILRYSKIKQKELSRNRSPSPDVEVITKKAVPKAATSSNKMAAAGPRIPPKSSNLSMTVKASDSTSSSSSKSSSTKTNRKTLSQRFNEYEKDAKQKKVENEEQKAEEKQTIKQTTSNSIKSNTTTVFTIQLPSKPPSTKTQPLAKNQPAVSKPQAQQTVRPQKVTLVPAQGKTLNRNKQSTSIFDRLDRLTKGSQEASTTTTSSTSTSKQKTETTKKTVTVDPKQDVFSRLGTLQDDEAEESPPPKNVFSRLGGM</sequence>
<feature type="compositionally biased region" description="Low complexity" evidence="1">
    <location>
        <begin position="173"/>
        <end position="184"/>
    </location>
</feature>
<feature type="compositionally biased region" description="Low complexity" evidence="1">
    <location>
        <begin position="115"/>
        <end position="142"/>
    </location>
</feature>
<evidence type="ECO:0000313" key="2">
    <source>
        <dbReference type="EnsemblMetazoa" id="CLYHEMP007350.1"/>
    </source>
</evidence>
<dbReference type="AlphaFoldDB" id="A0A7M5U846"/>
<dbReference type="GO" id="GO:0005634">
    <property type="term" value="C:nucleus"/>
    <property type="evidence" value="ECO:0007669"/>
    <property type="project" value="TreeGrafter"/>
</dbReference>
<dbReference type="RefSeq" id="XP_066934772.1">
    <property type="nucleotide sequence ID" value="XM_067078671.1"/>
</dbReference>
<evidence type="ECO:0000256" key="1">
    <source>
        <dbReference type="SAM" id="MobiDB-lite"/>
    </source>
</evidence>
<dbReference type="SUPFAM" id="SSF47769">
    <property type="entry name" value="SAM/Pointed domain"/>
    <property type="match status" value="1"/>
</dbReference>
<feature type="compositionally biased region" description="Polar residues" evidence="1">
    <location>
        <begin position="185"/>
        <end position="203"/>
    </location>
</feature>
<dbReference type="OrthoDB" id="10067653at2759"/>
<accession>A0A7M5U846</accession>
<dbReference type="InterPro" id="IPR039161">
    <property type="entry name" value="C19orf47-like"/>
</dbReference>
<keyword evidence="3" id="KW-1185">Reference proteome</keyword>
<dbReference type="Pfam" id="PF18017">
    <property type="entry name" value="SAM_4"/>
    <property type="match status" value="1"/>
</dbReference>
<dbReference type="EnsemblMetazoa" id="CLYHEMT007350.1">
    <property type="protein sequence ID" value="CLYHEMP007350.1"/>
    <property type="gene ID" value="CLYHEMG007350"/>
</dbReference>
<dbReference type="GeneID" id="136822412"/>